<organism evidence="2">
    <name type="scientific">Plasmodium falciparum Santa Lucia</name>
    <dbReference type="NCBI Taxonomy" id="478859"/>
    <lineage>
        <taxon>Eukaryota</taxon>
        <taxon>Sar</taxon>
        <taxon>Alveolata</taxon>
        <taxon>Apicomplexa</taxon>
        <taxon>Aconoidasida</taxon>
        <taxon>Haemosporida</taxon>
        <taxon>Plasmodiidae</taxon>
        <taxon>Plasmodium</taxon>
        <taxon>Plasmodium (Laverania)</taxon>
    </lineage>
</organism>
<dbReference type="EMBL" id="KE123511">
    <property type="protein sequence ID" value="EUT78593.1"/>
    <property type="molecule type" value="Genomic_DNA"/>
</dbReference>
<name>W7F9R6_PLAFA</name>
<keyword evidence="1" id="KW-0812">Transmembrane</keyword>
<keyword evidence="1" id="KW-0472">Membrane</keyword>
<feature type="transmembrane region" description="Helical" evidence="1">
    <location>
        <begin position="40"/>
        <end position="57"/>
    </location>
</feature>
<dbReference type="AlphaFoldDB" id="W7F9R6"/>
<keyword evidence="1" id="KW-1133">Transmembrane helix</keyword>
<sequence>MNFFLIKKFLIFERHDIILYMKIIYNMQHIFVLLRKLKEIYYGQFIYMYIYIYIYIFKSFHVNENDEYFKGKKRINKTKYQIVHPMI</sequence>
<evidence type="ECO:0000313" key="2">
    <source>
        <dbReference type="EMBL" id="EUT78593.1"/>
    </source>
</evidence>
<proteinExistence type="predicted"/>
<evidence type="ECO:0000256" key="1">
    <source>
        <dbReference type="SAM" id="Phobius"/>
    </source>
</evidence>
<reference evidence="2" key="1">
    <citation type="submission" date="2013-02" db="EMBL/GenBank/DDBJ databases">
        <title>The Genome Sequence of Plasmodium falciparum Santa Lucia.</title>
        <authorList>
            <consortium name="The Broad Institute Genome Sequencing Platform"/>
            <consortium name="The Broad Institute Genome Sequencing Center for Infectious Disease"/>
            <person name="Neafsey D."/>
            <person name="Cheeseman I."/>
            <person name="Volkman S."/>
            <person name="Adams J."/>
            <person name="Walker B."/>
            <person name="Young S.K."/>
            <person name="Zeng Q."/>
            <person name="Gargeya S."/>
            <person name="Fitzgerald M."/>
            <person name="Haas B."/>
            <person name="Abouelleil A."/>
            <person name="Alvarado L."/>
            <person name="Arachchi H.M."/>
            <person name="Berlin A.M."/>
            <person name="Chapman S.B."/>
            <person name="Dewar J."/>
            <person name="Goldberg J."/>
            <person name="Griggs A."/>
            <person name="Gujja S."/>
            <person name="Hansen M."/>
            <person name="Howarth C."/>
            <person name="Imamovic A."/>
            <person name="Larimer J."/>
            <person name="McCowan C."/>
            <person name="Murphy C."/>
            <person name="Neiman D."/>
            <person name="Pearson M."/>
            <person name="Priest M."/>
            <person name="Roberts A."/>
            <person name="Saif S."/>
            <person name="Shea T."/>
            <person name="Sisk P."/>
            <person name="Sykes S."/>
            <person name="Wortman J."/>
            <person name="Nusbaum C."/>
            <person name="Birren B."/>
        </authorList>
    </citation>
    <scope>NUCLEOTIDE SEQUENCE [LARGE SCALE GENOMIC DNA]</scope>
    <source>
        <strain evidence="2">Santa Lucia</strain>
    </source>
</reference>
<protein>
    <submittedName>
        <fullName evidence="2">Uncharacterized protein</fullName>
    </submittedName>
</protein>
<dbReference type="Proteomes" id="UP000030666">
    <property type="component" value="Unassembled WGS sequence"/>
</dbReference>
<accession>W7F9R6</accession>
<gene>
    <name evidence="2" type="ORF">PFAG_05169</name>
</gene>